<dbReference type="Gene3D" id="2.60.40.2810">
    <property type="match status" value="1"/>
</dbReference>
<organism evidence="7 8">
    <name type="scientific">Dioscorea cayennensis subsp. rotundata</name>
    <name type="common">White Guinea yam</name>
    <name type="synonym">Dioscorea rotundata</name>
    <dbReference type="NCBI Taxonomy" id="55577"/>
    <lineage>
        <taxon>Eukaryota</taxon>
        <taxon>Viridiplantae</taxon>
        <taxon>Streptophyta</taxon>
        <taxon>Embryophyta</taxon>
        <taxon>Tracheophyta</taxon>
        <taxon>Spermatophyta</taxon>
        <taxon>Magnoliopsida</taxon>
        <taxon>Liliopsida</taxon>
        <taxon>Dioscoreales</taxon>
        <taxon>Dioscoreaceae</taxon>
        <taxon>Dioscorea</taxon>
    </lineage>
</organism>
<evidence type="ECO:0000256" key="5">
    <source>
        <dbReference type="SAM" id="SignalP"/>
    </source>
</evidence>
<dbReference type="AlphaFoldDB" id="A0AB40D3M7"/>
<dbReference type="GeneID" id="120284077"/>
<keyword evidence="4" id="KW-1133">Transmembrane helix</keyword>
<dbReference type="GO" id="GO:0048235">
    <property type="term" value="P:pollen sperm cell differentiation"/>
    <property type="evidence" value="ECO:0007669"/>
    <property type="project" value="TreeGrafter"/>
</dbReference>
<name>A0AB40D3M7_DIOCR</name>
<dbReference type="GO" id="GO:0051015">
    <property type="term" value="F:actin filament binding"/>
    <property type="evidence" value="ECO:0007669"/>
    <property type="project" value="InterPro"/>
</dbReference>
<gene>
    <name evidence="8" type="primary">LOC120284077</name>
</gene>
<feature type="signal peptide" evidence="5">
    <location>
        <begin position="1"/>
        <end position="26"/>
    </location>
</feature>
<feature type="repeat" description="Filamin" evidence="2">
    <location>
        <begin position="568"/>
        <end position="606"/>
    </location>
</feature>
<evidence type="ECO:0000313" key="8">
    <source>
        <dbReference type="RefSeq" id="XP_039146828.1"/>
    </source>
</evidence>
<feature type="transmembrane region" description="Helical" evidence="4">
    <location>
        <begin position="1007"/>
        <end position="1034"/>
    </location>
</feature>
<dbReference type="InterPro" id="IPR056434">
    <property type="entry name" value="Ig_GEX2_N"/>
</dbReference>
<evidence type="ECO:0000256" key="1">
    <source>
        <dbReference type="ARBA" id="ARBA00022737"/>
    </source>
</evidence>
<protein>
    <submittedName>
        <fullName evidence="8">Protein GAMETE EXPRESSED 2</fullName>
    </submittedName>
</protein>
<keyword evidence="1" id="KW-0677">Repeat</keyword>
<evidence type="ECO:0000256" key="3">
    <source>
        <dbReference type="SAM" id="MobiDB-lite"/>
    </source>
</evidence>
<proteinExistence type="predicted"/>
<evidence type="ECO:0000313" key="7">
    <source>
        <dbReference type="Proteomes" id="UP001515500"/>
    </source>
</evidence>
<dbReference type="GO" id="GO:0030036">
    <property type="term" value="P:actin cytoskeleton organization"/>
    <property type="evidence" value="ECO:0007669"/>
    <property type="project" value="InterPro"/>
</dbReference>
<dbReference type="Pfam" id="PF17963">
    <property type="entry name" value="Big_9"/>
    <property type="match status" value="1"/>
</dbReference>
<sequence>MKFLAVALSLILGFSSWISLPKRGLGDKLPLPSYIVSWLNDKREYQAGEIAIIKIRPLDHSLQNGSFVPGRYAFKFSLSVNGKKGNSSYISGVTADTDGDPTNWNISLTPIQVGEFNVVVAEENSGVTDSSLHFRVFPGNLYPSTCVASWFNFINEFVAGTKAHVLILPRDAFGNNISSRTDPPSKDYFTVSACYENGSVLHLQDVRYNGWNDLGYLAVGFTPTNAGKLLLFVYGGNQTLRGSPLPFVVKPGTFNITNSMGKWKYGTNSLQIFSKLEMFIYQQDRFGNLVPGSFPFDARVVEKATNLSVPVGDLSFQEVGQGVQLLSFIVSEPGGFMLTIFSLNLNKSIANVPYHYTVFVGYCDGQNSVVNGSGLAASVAGRMSFFYVYIEDSYHNPSPIDAKQLHVQISRKNDSLYVRSIIFPLRNHNEHVPVARPAPSIKEAAGTGHRLSVDDKDSSPWRSKGPASAFSISYTADKSGEYEIQVFCGNIPLNDGRSYLVNVSSGLVDASSSTVVKISSRVKRLVRNEVVVQLMDSFSNPAASYRERLSFKFGDANFSGFLTWAFSDNGDGTYTGYYLAKDLGVFNLSVLFDDKILSPSPVQINIYEREYFPEAHNDSISVWEDESILFDVLSNDYVATGEAVIIESLIPFHGSLLPYGHLFRYTPYKGFYGNDSFSYTISDVNQNVATGIATISILCKPPQFVSLPVHLHVTEDVISPQFGGFSGFEVRYSDIKENISITVSAQSGSVFLAPIPLQLWQPGRNKLSVSRGGMPGTDLILTGHVESINFALQWIQYLGNENFYGNDIIDLYAMNKNGIQDAHVPVFVEPINDPPTIFAPQFIILEEKETTARFQIFNKDRDAFNFSIADKDLNSFSDKSQFVVAFSMEVNDGMLSTSLPVNLLHTAELKLKNKHHWEPLQTFVAISNHFVLNGKGFRFRGTIEDCDNAMQKVLYQGEKDDDALLTISVNDMGNYGCYPDCTEKMSLPLSTKVTVNLVRRKPISSTAALLLGSAIVVEIIMMLLLGGILLFFMCKCMNALQKEKNTENSEPTEVEHIDNETIEEHISEFSGPISLGNQSSSLLKRSGRMIENLSMNEEATYGIQTSGGGEIIPLSIEKHLE</sequence>
<feature type="region of interest" description="Disordered" evidence="3">
    <location>
        <begin position="445"/>
        <end position="464"/>
    </location>
</feature>
<dbReference type="RefSeq" id="XP_039146828.1">
    <property type="nucleotide sequence ID" value="XM_039290894.1"/>
</dbReference>
<keyword evidence="4" id="KW-0812">Transmembrane</keyword>
<dbReference type="SUPFAM" id="SSF81296">
    <property type="entry name" value="E set domains"/>
    <property type="match status" value="3"/>
</dbReference>
<feature type="chain" id="PRO_5044297516" evidence="5">
    <location>
        <begin position="27"/>
        <end position="1121"/>
    </location>
</feature>
<feature type="domain" description="GEX2 N-terminal Ig-like" evidence="6">
    <location>
        <begin position="32"/>
        <end position="136"/>
    </location>
</feature>
<dbReference type="Pfam" id="PF23616">
    <property type="entry name" value="Ig_GEX2_N"/>
    <property type="match status" value="2"/>
</dbReference>
<keyword evidence="7" id="KW-1185">Reference proteome</keyword>
<dbReference type="PANTHER" id="PTHR38537:SF8">
    <property type="entry name" value="FILAMIN-A"/>
    <property type="match status" value="1"/>
</dbReference>
<evidence type="ECO:0000256" key="2">
    <source>
        <dbReference type="PROSITE-ProRule" id="PRU00087"/>
    </source>
</evidence>
<dbReference type="InterPro" id="IPR017868">
    <property type="entry name" value="Filamin/ABP280_repeat-like"/>
</dbReference>
<dbReference type="PROSITE" id="PS50194">
    <property type="entry name" value="FILAMIN_REPEAT"/>
    <property type="match status" value="1"/>
</dbReference>
<dbReference type="InterPro" id="IPR044801">
    <property type="entry name" value="Filamin"/>
</dbReference>
<feature type="domain" description="GEX2 N-terminal Ig-like" evidence="6">
    <location>
        <begin position="144"/>
        <end position="249"/>
    </location>
</feature>
<dbReference type="PANTHER" id="PTHR38537">
    <property type="entry name" value="JITTERBUG, ISOFORM N"/>
    <property type="match status" value="1"/>
</dbReference>
<keyword evidence="4" id="KW-0472">Membrane</keyword>
<dbReference type="InterPro" id="IPR014756">
    <property type="entry name" value="Ig_E-set"/>
</dbReference>
<dbReference type="Gene3D" id="2.60.40.10">
    <property type="entry name" value="Immunoglobulins"/>
    <property type="match status" value="3"/>
</dbReference>
<dbReference type="Proteomes" id="UP001515500">
    <property type="component" value="Chromosome 3"/>
</dbReference>
<evidence type="ECO:0000259" key="6">
    <source>
        <dbReference type="Pfam" id="PF23616"/>
    </source>
</evidence>
<reference evidence="8" key="1">
    <citation type="submission" date="2025-08" db="UniProtKB">
        <authorList>
            <consortium name="RefSeq"/>
        </authorList>
    </citation>
    <scope>IDENTIFICATION</scope>
</reference>
<dbReference type="InterPro" id="IPR013783">
    <property type="entry name" value="Ig-like_fold"/>
</dbReference>
<evidence type="ECO:0000256" key="4">
    <source>
        <dbReference type="SAM" id="Phobius"/>
    </source>
</evidence>
<accession>A0AB40D3M7</accession>
<keyword evidence="5" id="KW-0732">Signal</keyword>